<organism evidence="1 2">
    <name type="scientific">Duganella lactea</name>
    <dbReference type="NCBI Taxonomy" id="2692173"/>
    <lineage>
        <taxon>Bacteria</taxon>
        <taxon>Pseudomonadati</taxon>
        <taxon>Pseudomonadota</taxon>
        <taxon>Betaproteobacteria</taxon>
        <taxon>Burkholderiales</taxon>
        <taxon>Oxalobacteraceae</taxon>
        <taxon>Telluria group</taxon>
        <taxon>Duganella</taxon>
    </lineage>
</organism>
<dbReference type="AlphaFoldDB" id="A0A6L8ME53"/>
<dbReference type="RefSeq" id="WP_161017938.1">
    <property type="nucleotide sequence ID" value="NZ_WWCP01000001.1"/>
</dbReference>
<name>A0A6L8ME53_9BURK</name>
<dbReference type="EMBL" id="WWCP01000001">
    <property type="protein sequence ID" value="MYM80529.1"/>
    <property type="molecule type" value="Genomic_DNA"/>
</dbReference>
<proteinExistence type="predicted"/>
<sequence>MKRLIIFLLLVACYLFSLLAPLRWLWALVTNLERAFEILKGYDLLGNPIFNGKAGAYISTRAYLAGLEGARWATSLSWMLDQIEPDHCRKSYESELARVDLMRQEVLKNGGRNN</sequence>
<comment type="caution">
    <text evidence="1">The sequence shown here is derived from an EMBL/GenBank/DDBJ whole genome shotgun (WGS) entry which is preliminary data.</text>
</comment>
<evidence type="ECO:0000313" key="2">
    <source>
        <dbReference type="Proteomes" id="UP000474565"/>
    </source>
</evidence>
<reference evidence="1 2" key="1">
    <citation type="submission" date="2019-12" db="EMBL/GenBank/DDBJ databases">
        <title>Novel species isolated from a subtropical stream in China.</title>
        <authorList>
            <person name="Lu H."/>
        </authorList>
    </citation>
    <scope>NUCLEOTIDE SEQUENCE [LARGE SCALE GENOMIC DNA]</scope>
    <source>
        <strain evidence="1 2">FT50W</strain>
    </source>
</reference>
<dbReference type="Proteomes" id="UP000474565">
    <property type="component" value="Unassembled WGS sequence"/>
</dbReference>
<accession>A0A6L8ME53</accession>
<evidence type="ECO:0000313" key="1">
    <source>
        <dbReference type="EMBL" id="MYM80529.1"/>
    </source>
</evidence>
<gene>
    <name evidence="1" type="ORF">GTP44_00960</name>
</gene>
<protein>
    <submittedName>
        <fullName evidence="1">Uncharacterized protein</fullName>
    </submittedName>
</protein>